<keyword evidence="2" id="KW-0472">Membrane</keyword>
<feature type="region of interest" description="Disordered" evidence="1">
    <location>
        <begin position="330"/>
        <end position="387"/>
    </location>
</feature>
<sequence length="387" mass="41409">MESESGYLRAESESFSITTGSQAFAVGWIMASMSSSSSSWSEEISIPAPAPTASAIYTKASQNVCMWTQQSSDACDSPRSCYDCLNSSPFNGVECVITSAGLCTTMADYVWQKDYRLNSSDAASHYFPATNTTYCETSDPVCVACDASQFIKSASGSVEPSQFCVGSDGCVCVGYCESPVYSNKVASAYCATLDSTATVSVMGVSVGDIVTIVILCFAIPMLAYLWWVRRLRRRREAREEAYRNRPPVNGPLLPLVGWKKYCADQMANQSTIVGMAGNEDEVVTPTAVALEEGEAQGGASAASNNVVAPSAPLSNLQVATLSVEFEDPQHPLTAVTSTGRRRSSIDNTNVVRPRPSQPIISSKEEDSDEEEDGEIDAPYAPLGDRTA</sequence>
<protein>
    <submittedName>
        <fullName evidence="3">Uncharacterized protein</fullName>
    </submittedName>
</protein>
<evidence type="ECO:0000313" key="3">
    <source>
        <dbReference type="EMBL" id="KAL3666401.1"/>
    </source>
</evidence>
<reference evidence="3 4" key="1">
    <citation type="submission" date="2024-09" db="EMBL/GenBank/DDBJ databases">
        <title>Genome sequencing and assembly of Phytophthora oleae, isolate VK10A, causative agent of rot of olive drupes.</title>
        <authorList>
            <person name="Conti Taguali S."/>
            <person name="Riolo M."/>
            <person name="La Spada F."/>
            <person name="Cacciola S.O."/>
            <person name="Dionisio G."/>
        </authorList>
    </citation>
    <scope>NUCLEOTIDE SEQUENCE [LARGE SCALE GENOMIC DNA]</scope>
    <source>
        <strain evidence="3 4">VK10A</strain>
    </source>
</reference>
<keyword evidence="4" id="KW-1185">Reference proteome</keyword>
<dbReference type="AlphaFoldDB" id="A0ABD3FL10"/>
<organism evidence="3 4">
    <name type="scientific">Phytophthora oleae</name>
    <dbReference type="NCBI Taxonomy" id="2107226"/>
    <lineage>
        <taxon>Eukaryota</taxon>
        <taxon>Sar</taxon>
        <taxon>Stramenopiles</taxon>
        <taxon>Oomycota</taxon>
        <taxon>Peronosporomycetes</taxon>
        <taxon>Peronosporales</taxon>
        <taxon>Peronosporaceae</taxon>
        <taxon>Phytophthora</taxon>
    </lineage>
</organism>
<accession>A0ABD3FL10</accession>
<gene>
    <name evidence="3" type="ORF">V7S43_008652</name>
</gene>
<evidence type="ECO:0000313" key="4">
    <source>
        <dbReference type="Proteomes" id="UP001632037"/>
    </source>
</evidence>
<evidence type="ECO:0000256" key="2">
    <source>
        <dbReference type="SAM" id="Phobius"/>
    </source>
</evidence>
<feature type="transmembrane region" description="Helical" evidence="2">
    <location>
        <begin position="209"/>
        <end position="228"/>
    </location>
</feature>
<name>A0ABD3FL10_9STRA</name>
<dbReference type="Proteomes" id="UP001632037">
    <property type="component" value="Unassembled WGS sequence"/>
</dbReference>
<evidence type="ECO:0000256" key="1">
    <source>
        <dbReference type="SAM" id="MobiDB-lite"/>
    </source>
</evidence>
<feature type="compositionally biased region" description="Acidic residues" evidence="1">
    <location>
        <begin position="365"/>
        <end position="375"/>
    </location>
</feature>
<dbReference type="EMBL" id="JBIMZQ010000017">
    <property type="protein sequence ID" value="KAL3666401.1"/>
    <property type="molecule type" value="Genomic_DNA"/>
</dbReference>
<comment type="caution">
    <text evidence="3">The sequence shown here is derived from an EMBL/GenBank/DDBJ whole genome shotgun (WGS) entry which is preliminary data.</text>
</comment>
<proteinExistence type="predicted"/>
<keyword evidence="2" id="KW-1133">Transmembrane helix</keyword>
<keyword evidence="2" id="KW-0812">Transmembrane</keyword>